<accession>A0A367KXQ8</accession>
<proteinExistence type="predicted"/>
<evidence type="ECO:0000313" key="1">
    <source>
        <dbReference type="EMBL" id="RCI06964.1"/>
    </source>
</evidence>
<keyword evidence="2" id="KW-1185">Reference proteome</keyword>
<name>A0A367KXQ8_RHIST</name>
<dbReference type="OrthoDB" id="2272288at2759"/>
<sequence length="160" mass="18134">MLSIAYFFSCQKLSLLSTEYRDDLTLQALYSIVKEQADTIVSSEKSTSDILLEVIKKRIRAYADDGALYKNTCKCLYSGRRDSIVEPMPQPLELSESATQLLNQTNVPTTDILRDEVSLPTQTRSTSSNTSRIQKQWIGNCVLRQEKMKAFLVPTTVWQA</sequence>
<comment type="caution">
    <text evidence="1">The sequence shown here is derived from an EMBL/GenBank/DDBJ whole genome shotgun (WGS) entry which is preliminary data.</text>
</comment>
<dbReference type="AlphaFoldDB" id="A0A367KXQ8"/>
<dbReference type="EMBL" id="PJQM01000053">
    <property type="protein sequence ID" value="RCI06964.1"/>
    <property type="molecule type" value="Genomic_DNA"/>
</dbReference>
<dbReference type="Proteomes" id="UP000253551">
    <property type="component" value="Unassembled WGS sequence"/>
</dbReference>
<reference evidence="1 2" key="1">
    <citation type="journal article" date="2018" name="G3 (Bethesda)">
        <title>Phylogenetic and Phylogenomic Definition of Rhizopus Species.</title>
        <authorList>
            <person name="Gryganskyi A.P."/>
            <person name="Golan J."/>
            <person name="Dolatabadi S."/>
            <person name="Mondo S."/>
            <person name="Robb S."/>
            <person name="Idnurm A."/>
            <person name="Muszewska A."/>
            <person name="Steczkiewicz K."/>
            <person name="Masonjones S."/>
            <person name="Liao H.L."/>
            <person name="Gajdeczka M.T."/>
            <person name="Anike F."/>
            <person name="Vuek A."/>
            <person name="Anishchenko I.M."/>
            <person name="Voigt K."/>
            <person name="de Hoog G.S."/>
            <person name="Smith M.E."/>
            <person name="Heitman J."/>
            <person name="Vilgalys R."/>
            <person name="Stajich J.E."/>
        </authorList>
    </citation>
    <scope>NUCLEOTIDE SEQUENCE [LARGE SCALE GENOMIC DNA]</scope>
    <source>
        <strain evidence="1 2">LSU 92-RS-03</strain>
    </source>
</reference>
<protein>
    <submittedName>
        <fullName evidence="1">Uncharacterized protein</fullName>
    </submittedName>
</protein>
<evidence type="ECO:0000313" key="2">
    <source>
        <dbReference type="Proteomes" id="UP000253551"/>
    </source>
</evidence>
<gene>
    <name evidence="1" type="ORF">CU098_009266</name>
</gene>
<organism evidence="1 2">
    <name type="scientific">Rhizopus stolonifer</name>
    <name type="common">Rhizopus nigricans</name>
    <dbReference type="NCBI Taxonomy" id="4846"/>
    <lineage>
        <taxon>Eukaryota</taxon>
        <taxon>Fungi</taxon>
        <taxon>Fungi incertae sedis</taxon>
        <taxon>Mucoromycota</taxon>
        <taxon>Mucoromycotina</taxon>
        <taxon>Mucoromycetes</taxon>
        <taxon>Mucorales</taxon>
        <taxon>Mucorineae</taxon>
        <taxon>Rhizopodaceae</taxon>
        <taxon>Rhizopus</taxon>
    </lineage>
</organism>